<sequence length="148" mass="18004">MKDYFIEQNLYLKFMSNDDPIIKDYIIKIHKHHNTIDTITQIENVCDFKINDNSLFWTIVYEDRIIGFFNFIKREQPIDNTLELQRFYIDEEYRYLNIGSKVMSKIKEVAKDMNYSGLSLKVYCNNPAINFYNKNGFDTYYRYMYTKL</sequence>
<dbReference type="SUPFAM" id="SSF55729">
    <property type="entry name" value="Acyl-CoA N-acyltransferases (Nat)"/>
    <property type="match status" value="1"/>
</dbReference>
<evidence type="ECO:0000313" key="2">
    <source>
        <dbReference type="EMBL" id="EDT14294.1"/>
    </source>
</evidence>
<dbReference type="InterPro" id="IPR016181">
    <property type="entry name" value="Acyl_CoA_acyltransferase"/>
</dbReference>
<comment type="caution">
    <text evidence="2">The sequence shown here is derived from an EMBL/GenBank/DDBJ whole genome shotgun (WGS) entry which is preliminary data.</text>
</comment>
<reference evidence="2 3" key="1">
    <citation type="submission" date="2007-07" db="EMBL/GenBank/DDBJ databases">
        <title>Annotation of Clostridium perfringens E str. JGS1987.</title>
        <authorList>
            <person name="Paulsen I."/>
            <person name="Sebastian Y."/>
        </authorList>
    </citation>
    <scope>NUCLEOTIDE SEQUENCE [LARGE SCALE GENOMIC DNA]</scope>
    <source>
        <strain evidence="3">E str. JGS1987</strain>
    </source>
</reference>
<dbReference type="AlphaFoldDB" id="B1BVE6"/>
<dbReference type="Gene3D" id="3.40.630.30">
    <property type="match status" value="1"/>
</dbReference>
<organism evidence="2 3">
    <name type="scientific">Clostridium perfringens E str. JGS1987</name>
    <dbReference type="NCBI Taxonomy" id="451755"/>
    <lineage>
        <taxon>Bacteria</taxon>
        <taxon>Bacillati</taxon>
        <taxon>Bacillota</taxon>
        <taxon>Clostridia</taxon>
        <taxon>Eubacteriales</taxon>
        <taxon>Clostridiaceae</taxon>
        <taxon>Clostridium</taxon>
    </lineage>
</organism>
<keyword evidence="2" id="KW-0808">Transferase</keyword>
<evidence type="ECO:0000259" key="1">
    <source>
        <dbReference type="PROSITE" id="PS51186"/>
    </source>
</evidence>
<evidence type="ECO:0000313" key="3">
    <source>
        <dbReference type="Proteomes" id="UP000005337"/>
    </source>
</evidence>
<protein>
    <submittedName>
        <fullName evidence="2">Acetyltransferase, gnat family</fullName>
    </submittedName>
</protein>
<feature type="domain" description="N-acetyltransferase" evidence="1">
    <location>
        <begin position="13"/>
        <end position="148"/>
    </location>
</feature>
<accession>B1BVE6</accession>
<dbReference type="RefSeq" id="WP_003464736.1">
    <property type="nucleotide sequence ID" value="NZ_ABDW01000025.1"/>
</dbReference>
<proteinExistence type="predicted"/>
<dbReference type="GO" id="GO:0016747">
    <property type="term" value="F:acyltransferase activity, transferring groups other than amino-acyl groups"/>
    <property type="evidence" value="ECO:0007669"/>
    <property type="project" value="InterPro"/>
</dbReference>
<name>B1BVE6_CLOPF</name>
<gene>
    <name evidence="2" type="ORF">AC3_A0046</name>
</gene>
<dbReference type="Proteomes" id="UP000005337">
    <property type="component" value="Unassembled WGS sequence"/>
</dbReference>
<dbReference type="InterPro" id="IPR000182">
    <property type="entry name" value="GNAT_dom"/>
</dbReference>
<dbReference type="Pfam" id="PF00583">
    <property type="entry name" value="Acetyltransf_1"/>
    <property type="match status" value="1"/>
</dbReference>
<dbReference type="EMBL" id="ABDW01000025">
    <property type="protein sequence ID" value="EDT14294.1"/>
    <property type="molecule type" value="Genomic_DNA"/>
</dbReference>
<dbReference type="PROSITE" id="PS51186">
    <property type="entry name" value="GNAT"/>
    <property type="match status" value="1"/>
</dbReference>